<dbReference type="InterPro" id="IPR015889">
    <property type="entry name" value="Intradiol_dOase_core"/>
</dbReference>
<accession>A0ABQ2BYY0</accession>
<sequence length="193" mass="21637">MKLTIFSLVFAITLSTAQTSNSSFIAIDIVEGLTNNTDTIPDYSIKSKQFKISGTIYLEDGATPAKNHVLTINQADEDGNFVVEKINGQKKVKHSATVKTNADGKYTFYTFVPGGDRLYNQLQEIHIKVQVPDGTEYALPTLFFDEDPMLSKRCRKKMAKRGETDRILKLQKVDNKLVAKRDMIISGSLKRIN</sequence>
<dbReference type="RefSeq" id="WP_188374387.1">
    <property type="nucleotide sequence ID" value="NZ_BMDQ01000002.1"/>
</dbReference>
<name>A0ABQ2BYY0_9FLAO</name>
<dbReference type="Proteomes" id="UP000624701">
    <property type="component" value="Unassembled WGS sequence"/>
</dbReference>
<dbReference type="Gene3D" id="2.60.130.10">
    <property type="entry name" value="Aromatic compound dioxygenase"/>
    <property type="match status" value="1"/>
</dbReference>
<evidence type="ECO:0000256" key="1">
    <source>
        <dbReference type="SAM" id="SignalP"/>
    </source>
</evidence>
<gene>
    <name evidence="2" type="ORF">GCM10011444_17850</name>
</gene>
<keyword evidence="1" id="KW-0732">Signal</keyword>
<evidence type="ECO:0000313" key="2">
    <source>
        <dbReference type="EMBL" id="GGI57476.1"/>
    </source>
</evidence>
<feature type="signal peptide" evidence="1">
    <location>
        <begin position="1"/>
        <end position="17"/>
    </location>
</feature>
<comment type="caution">
    <text evidence="2">The sequence shown here is derived from an EMBL/GenBank/DDBJ whole genome shotgun (WGS) entry which is preliminary data.</text>
</comment>
<evidence type="ECO:0008006" key="4">
    <source>
        <dbReference type="Google" id="ProtNLM"/>
    </source>
</evidence>
<feature type="chain" id="PRO_5046419452" description="Protocatechuate 3,4-dioxygenase beta subunit" evidence="1">
    <location>
        <begin position="18"/>
        <end position="193"/>
    </location>
</feature>
<protein>
    <recommendedName>
        <fullName evidence="4">Protocatechuate 3,4-dioxygenase beta subunit</fullName>
    </recommendedName>
</protein>
<dbReference type="EMBL" id="BMDQ01000002">
    <property type="protein sequence ID" value="GGI57476.1"/>
    <property type="molecule type" value="Genomic_DNA"/>
</dbReference>
<evidence type="ECO:0000313" key="3">
    <source>
        <dbReference type="Proteomes" id="UP000624701"/>
    </source>
</evidence>
<proteinExistence type="predicted"/>
<reference evidence="3" key="1">
    <citation type="journal article" date="2019" name="Int. J. Syst. Evol. Microbiol.">
        <title>The Global Catalogue of Microorganisms (GCM) 10K type strain sequencing project: providing services to taxonomists for standard genome sequencing and annotation.</title>
        <authorList>
            <consortium name="The Broad Institute Genomics Platform"/>
            <consortium name="The Broad Institute Genome Sequencing Center for Infectious Disease"/>
            <person name="Wu L."/>
            <person name="Ma J."/>
        </authorList>
    </citation>
    <scope>NUCLEOTIDE SEQUENCE [LARGE SCALE GENOMIC DNA]</scope>
    <source>
        <strain evidence="3">CCM 8681</strain>
    </source>
</reference>
<organism evidence="2 3">
    <name type="scientific">Winogradskyella haliclonae</name>
    <dbReference type="NCBI Taxonomy" id="2048558"/>
    <lineage>
        <taxon>Bacteria</taxon>
        <taxon>Pseudomonadati</taxon>
        <taxon>Bacteroidota</taxon>
        <taxon>Flavobacteriia</taxon>
        <taxon>Flavobacteriales</taxon>
        <taxon>Flavobacteriaceae</taxon>
        <taxon>Winogradskyella</taxon>
    </lineage>
</organism>
<keyword evidence="3" id="KW-1185">Reference proteome</keyword>
<dbReference type="SUPFAM" id="SSF49482">
    <property type="entry name" value="Aromatic compound dioxygenase"/>
    <property type="match status" value="1"/>
</dbReference>